<dbReference type="SUPFAM" id="SSF54637">
    <property type="entry name" value="Thioesterase/thiol ester dehydrase-isomerase"/>
    <property type="match status" value="1"/>
</dbReference>
<evidence type="ECO:0000256" key="1">
    <source>
        <dbReference type="ARBA" id="ARBA00023002"/>
    </source>
</evidence>
<evidence type="ECO:0000313" key="4">
    <source>
        <dbReference type="EMBL" id="RCX03974.1"/>
    </source>
</evidence>
<evidence type="ECO:0000313" key="5">
    <source>
        <dbReference type="Proteomes" id="UP000253517"/>
    </source>
</evidence>
<evidence type="ECO:0000259" key="2">
    <source>
        <dbReference type="Pfam" id="PF00171"/>
    </source>
</evidence>
<accession>A0A369A988</accession>
<dbReference type="EMBL" id="QPJS01000002">
    <property type="protein sequence ID" value="RCX03974.1"/>
    <property type="molecule type" value="Genomic_DNA"/>
</dbReference>
<dbReference type="SUPFAM" id="SSF53720">
    <property type="entry name" value="ALDH-like"/>
    <property type="match status" value="1"/>
</dbReference>
<dbReference type="PANTHER" id="PTHR43111:SF1">
    <property type="entry name" value="ALDEHYDE DEHYDROGENASE B-RELATED"/>
    <property type="match status" value="1"/>
</dbReference>
<gene>
    <name evidence="4" type="ORF">DES35_102433</name>
</gene>
<reference evidence="4 5" key="1">
    <citation type="submission" date="2018-07" db="EMBL/GenBank/DDBJ databases">
        <title>Genomic Encyclopedia of Type Strains, Phase IV (KMG-IV): sequencing the most valuable type-strain genomes for metagenomic binning, comparative biology and taxonomic classification.</title>
        <authorList>
            <person name="Goeker M."/>
        </authorList>
    </citation>
    <scope>NUCLEOTIDE SEQUENCE [LARGE SCALE GENOMIC DNA]</scope>
    <source>
        <strain evidence="4 5">DSM 21410</strain>
    </source>
</reference>
<keyword evidence="4" id="KW-0378">Hydrolase</keyword>
<name>A0A369A988_9FLAO</name>
<dbReference type="InterPro" id="IPR011966">
    <property type="entry name" value="PaaN-DH"/>
</dbReference>
<dbReference type="InterPro" id="IPR029069">
    <property type="entry name" value="HotDog_dom_sf"/>
</dbReference>
<dbReference type="GO" id="GO:0016787">
    <property type="term" value="F:hydrolase activity"/>
    <property type="evidence" value="ECO:0007669"/>
    <property type="project" value="UniProtKB-KW"/>
</dbReference>
<organism evidence="4 5">
    <name type="scientific">Schleiferia thermophila</name>
    <dbReference type="NCBI Taxonomy" id="884107"/>
    <lineage>
        <taxon>Bacteria</taxon>
        <taxon>Pseudomonadati</taxon>
        <taxon>Bacteroidota</taxon>
        <taxon>Flavobacteriia</taxon>
        <taxon>Flavobacteriales</taxon>
        <taxon>Schleiferiaceae</taxon>
        <taxon>Schleiferia</taxon>
    </lineage>
</organism>
<dbReference type="Gene3D" id="3.10.129.10">
    <property type="entry name" value="Hotdog Thioesterase"/>
    <property type="match status" value="1"/>
</dbReference>
<dbReference type="RefSeq" id="WP_114366236.1">
    <property type="nucleotide sequence ID" value="NZ_BHZF01000002.1"/>
</dbReference>
<evidence type="ECO:0000259" key="3">
    <source>
        <dbReference type="Pfam" id="PF01575"/>
    </source>
</evidence>
<dbReference type="InterPro" id="IPR015590">
    <property type="entry name" value="Aldehyde_DH_dom"/>
</dbReference>
<dbReference type="GO" id="GO:0016620">
    <property type="term" value="F:oxidoreductase activity, acting on the aldehyde or oxo group of donors, NAD or NADP as acceptor"/>
    <property type="evidence" value="ECO:0007669"/>
    <property type="project" value="InterPro"/>
</dbReference>
<sequence length="682" mass="75488">MRKVENYVMGQWISCPDVEYVARNAVTGEPIAEVSSVGLDYASILEYGRKKGGTALRKMTFRERGQMLKNLALYLTERKEVFYELSYATGATRSDSWIDIEGGIGNLFSYASLRRQFPDKPFHVDGQTVHLSKGGSFIGHHIMVPKRGIAVHINAFNFPVWGMLEKIAVNLLAGMPAVVKPSEYTSYLTELVVRHIVDSQILPEGSLQLVTGPGRGILDPVRNGDVVTFTGSAATGKKLKALPHLLEESVPFNLEADSLNASVLGETVTPNDPEFDLFIKEIHREITVKAGQKCTAVRRIIVPEHLMEAVEKALADRLRSTRMGNPRAEGVRMGALATHIQRERLQKHLEVLADEMDVVFDGDREMELIEADMERGAFVAPKIFRNSDPFRKTAVHEVEPFGPVSTIMPYKSLEEAVELVAMGKGSLVTSIVTNDDREASYFTLEAAHLNGRILVLNRRCAKESTGHGSPMPMLTHGGPGRAGGGEEMGGIRGVYHYLQRTAIQGHPDTITEITQIYQPGASRPEAVPHLFRQYFEDLKIGDTVYTHKHTVTEADIVNFANLSGDNFYAHMDATSLEGTLFERRVAHGYFVLSKAAGLFVDPKKGPVLLNYGIEECRFTKPVYPGATIGVKLTVKEKISQEKRSPDDIARGIVKFYVDVYDETGDTVAAATILTMVKKRNQE</sequence>
<dbReference type="Proteomes" id="UP000253517">
    <property type="component" value="Unassembled WGS sequence"/>
</dbReference>
<dbReference type="Gene3D" id="3.40.605.10">
    <property type="entry name" value="Aldehyde Dehydrogenase, Chain A, domain 1"/>
    <property type="match status" value="1"/>
</dbReference>
<dbReference type="Pfam" id="PF01575">
    <property type="entry name" value="MaoC_dehydratas"/>
    <property type="match status" value="1"/>
</dbReference>
<feature type="domain" description="Aldehyde dehydrogenase" evidence="2">
    <location>
        <begin position="21"/>
        <end position="500"/>
    </location>
</feature>
<dbReference type="InterPro" id="IPR016163">
    <property type="entry name" value="Ald_DH_C"/>
</dbReference>
<proteinExistence type="predicted"/>
<dbReference type="PANTHER" id="PTHR43111">
    <property type="entry name" value="ALDEHYDE DEHYDROGENASE B-RELATED"/>
    <property type="match status" value="1"/>
</dbReference>
<dbReference type="Gene3D" id="3.40.309.10">
    <property type="entry name" value="Aldehyde Dehydrogenase, Chain A, domain 2"/>
    <property type="match status" value="1"/>
</dbReference>
<dbReference type="AlphaFoldDB" id="A0A369A988"/>
<keyword evidence="1" id="KW-0560">Oxidoreductase</keyword>
<dbReference type="InterPro" id="IPR002539">
    <property type="entry name" value="MaoC-like_dom"/>
</dbReference>
<dbReference type="InterPro" id="IPR016162">
    <property type="entry name" value="Ald_DH_N"/>
</dbReference>
<dbReference type="NCBIfam" id="NF008868">
    <property type="entry name" value="PRK11903.1"/>
    <property type="match status" value="1"/>
</dbReference>
<comment type="caution">
    <text evidence="4">The sequence shown here is derived from an EMBL/GenBank/DDBJ whole genome shotgun (WGS) entry which is preliminary data.</text>
</comment>
<keyword evidence="5" id="KW-1185">Reference proteome</keyword>
<dbReference type="CDD" id="cd07128">
    <property type="entry name" value="ALDH_MaoC-N"/>
    <property type="match status" value="1"/>
</dbReference>
<dbReference type="InterPro" id="IPR016161">
    <property type="entry name" value="Ald_DH/histidinol_DH"/>
</dbReference>
<dbReference type="NCBIfam" id="TIGR02278">
    <property type="entry name" value="PaaN-DH"/>
    <property type="match status" value="1"/>
</dbReference>
<feature type="domain" description="MaoC-like" evidence="3">
    <location>
        <begin position="540"/>
        <end position="642"/>
    </location>
</feature>
<dbReference type="Pfam" id="PF00171">
    <property type="entry name" value="Aldedh"/>
    <property type="match status" value="1"/>
</dbReference>
<protein>
    <submittedName>
        <fullName evidence="4">Oxepin-CoA hydrolase/3-oxo-5,6-dehydrosuberyl-CoA semialdehyde dehydrogenase</fullName>
    </submittedName>
</protein>